<dbReference type="NCBIfam" id="TIGR00675">
    <property type="entry name" value="dcm"/>
    <property type="match status" value="1"/>
</dbReference>
<feature type="active site" evidence="5">
    <location>
        <position position="76"/>
    </location>
</feature>
<evidence type="ECO:0000256" key="3">
    <source>
        <dbReference type="ARBA" id="ARBA00022691"/>
    </source>
</evidence>
<evidence type="ECO:0000313" key="8">
    <source>
        <dbReference type="EMBL" id="OGM00592.1"/>
    </source>
</evidence>
<gene>
    <name evidence="8" type="ORF">A2480_04585</name>
</gene>
<dbReference type="PROSITE" id="PS51679">
    <property type="entry name" value="SAM_MT_C5"/>
    <property type="match status" value="1"/>
</dbReference>
<dbReference type="EMBL" id="MGFG01000029">
    <property type="protein sequence ID" value="OGM00592.1"/>
    <property type="molecule type" value="Genomic_DNA"/>
</dbReference>
<dbReference type="GO" id="GO:0032259">
    <property type="term" value="P:methylation"/>
    <property type="evidence" value="ECO:0007669"/>
    <property type="project" value="UniProtKB-KW"/>
</dbReference>
<dbReference type="GO" id="GO:0044027">
    <property type="term" value="P:negative regulation of gene expression via chromosomal CpG island methylation"/>
    <property type="evidence" value="ECO:0007669"/>
    <property type="project" value="TreeGrafter"/>
</dbReference>
<evidence type="ECO:0000256" key="7">
    <source>
        <dbReference type="RuleBase" id="RU000417"/>
    </source>
</evidence>
<organism evidence="8 9">
    <name type="scientific">Candidatus Uhrbacteria bacterium RIFOXYC2_FULL_47_19</name>
    <dbReference type="NCBI Taxonomy" id="1802424"/>
    <lineage>
        <taxon>Bacteria</taxon>
        <taxon>Candidatus Uhriibacteriota</taxon>
    </lineage>
</organism>
<dbReference type="SUPFAM" id="SSF53335">
    <property type="entry name" value="S-adenosyl-L-methionine-dependent methyltransferases"/>
    <property type="match status" value="1"/>
</dbReference>
<comment type="similarity">
    <text evidence="5 6">Belongs to the class I-like SAM-binding methyltransferase superfamily. C5-methyltransferase family.</text>
</comment>
<dbReference type="InterPro" id="IPR031303">
    <property type="entry name" value="C5_meth_CS"/>
</dbReference>
<dbReference type="AlphaFoldDB" id="A0A1F7WCR1"/>
<evidence type="ECO:0000256" key="5">
    <source>
        <dbReference type="PROSITE-ProRule" id="PRU01016"/>
    </source>
</evidence>
<protein>
    <recommendedName>
        <fullName evidence="7">Cytosine-specific methyltransferase</fullName>
        <ecNumber evidence="7">2.1.1.37</ecNumber>
    </recommendedName>
</protein>
<keyword evidence="1 5" id="KW-0489">Methyltransferase</keyword>
<dbReference type="PROSITE" id="PS00095">
    <property type="entry name" value="C5_MTASE_2"/>
    <property type="match status" value="1"/>
</dbReference>
<dbReference type="Pfam" id="PF00145">
    <property type="entry name" value="DNA_methylase"/>
    <property type="match status" value="1"/>
</dbReference>
<comment type="catalytic activity">
    <reaction evidence="7">
        <text>a 2'-deoxycytidine in DNA + S-adenosyl-L-methionine = a 5-methyl-2'-deoxycytidine in DNA + S-adenosyl-L-homocysteine + H(+)</text>
        <dbReference type="Rhea" id="RHEA:13681"/>
        <dbReference type="Rhea" id="RHEA-COMP:11369"/>
        <dbReference type="Rhea" id="RHEA-COMP:11370"/>
        <dbReference type="ChEBI" id="CHEBI:15378"/>
        <dbReference type="ChEBI" id="CHEBI:57856"/>
        <dbReference type="ChEBI" id="CHEBI:59789"/>
        <dbReference type="ChEBI" id="CHEBI:85452"/>
        <dbReference type="ChEBI" id="CHEBI:85454"/>
        <dbReference type="EC" id="2.1.1.37"/>
    </reaction>
</comment>
<evidence type="ECO:0000256" key="6">
    <source>
        <dbReference type="RuleBase" id="RU000416"/>
    </source>
</evidence>
<evidence type="ECO:0000256" key="1">
    <source>
        <dbReference type="ARBA" id="ARBA00022603"/>
    </source>
</evidence>
<proteinExistence type="inferred from homology"/>
<dbReference type="Proteomes" id="UP000176988">
    <property type="component" value="Unassembled WGS sequence"/>
</dbReference>
<dbReference type="GO" id="GO:0003886">
    <property type="term" value="F:DNA (cytosine-5-)-methyltransferase activity"/>
    <property type="evidence" value="ECO:0007669"/>
    <property type="project" value="UniProtKB-EC"/>
</dbReference>
<dbReference type="PANTHER" id="PTHR10629">
    <property type="entry name" value="CYTOSINE-SPECIFIC METHYLTRANSFERASE"/>
    <property type="match status" value="1"/>
</dbReference>
<dbReference type="PROSITE" id="PS00094">
    <property type="entry name" value="C5_MTASE_1"/>
    <property type="match status" value="1"/>
</dbReference>
<dbReference type="Gene3D" id="3.40.50.150">
    <property type="entry name" value="Vaccinia Virus protein VP39"/>
    <property type="match status" value="1"/>
</dbReference>
<dbReference type="InterPro" id="IPR001525">
    <property type="entry name" value="C5_MeTfrase"/>
</dbReference>
<dbReference type="PANTHER" id="PTHR10629:SF52">
    <property type="entry name" value="DNA (CYTOSINE-5)-METHYLTRANSFERASE 1"/>
    <property type="match status" value="1"/>
</dbReference>
<dbReference type="GO" id="GO:0009307">
    <property type="term" value="P:DNA restriction-modification system"/>
    <property type="evidence" value="ECO:0007669"/>
    <property type="project" value="UniProtKB-KW"/>
</dbReference>
<dbReference type="InterPro" id="IPR018117">
    <property type="entry name" value="C5_DNA_meth_AS"/>
</dbReference>
<dbReference type="CDD" id="cd00315">
    <property type="entry name" value="Cyt_C5_DNA_methylase"/>
    <property type="match status" value="1"/>
</dbReference>
<dbReference type="EC" id="2.1.1.37" evidence="7"/>
<accession>A0A1F7WCR1</accession>
<name>A0A1F7WCR1_9BACT</name>
<evidence type="ECO:0000256" key="4">
    <source>
        <dbReference type="ARBA" id="ARBA00022747"/>
    </source>
</evidence>
<dbReference type="InterPro" id="IPR029063">
    <property type="entry name" value="SAM-dependent_MTases_sf"/>
</dbReference>
<dbReference type="PRINTS" id="PR00105">
    <property type="entry name" value="C5METTRFRASE"/>
</dbReference>
<dbReference type="Gene3D" id="3.90.120.10">
    <property type="entry name" value="DNA Methylase, subunit A, domain 2"/>
    <property type="match status" value="1"/>
</dbReference>
<keyword evidence="3 5" id="KW-0949">S-adenosyl-L-methionine</keyword>
<evidence type="ECO:0000256" key="2">
    <source>
        <dbReference type="ARBA" id="ARBA00022679"/>
    </source>
</evidence>
<dbReference type="STRING" id="1802424.A2480_04585"/>
<keyword evidence="4" id="KW-0680">Restriction system</keyword>
<dbReference type="InterPro" id="IPR050390">
    <property type="entry name" value="C5-Methyltransferase"/>
</dbReference>
<reference evidence="8 9" key="1">
    <citation type="journal article" date="2016" name="Nat. Commun.">
        <title>Thousands of microbial genomes shed light on interconnected biogeochemical processes in an aquifer system.</title>
        <authorList>
            <person name="Anantharaman K."/>
            <person name="Brown C.T."/>
            <person name="Hug L.A."/>
            <person name="Sharon I."/>
            <person name="Castelle C.J."/>
            <person name="Probst A.J."/>
            <person name="Thomas B.C."/>
            <person name="Singh A."/>
            <person name="Wilkins M.J."/>
            <person name="Karaoz U."/>
            <person name="Brodie E.L."/>
            <person name="Williams K.H."/>
            <person name="Hubbard S.S."/>
            <person name="Banfield J.F."/>
        </authorList>
    </citation>
    <scope>NUCLEOTIDE SEQUENCE [LARGE SCALE GENOMIC DNA]</scope>
</reference>
<comment type="caution">
    <text evidence="8">The sequence shown here is derived from an EMBL/GenBank/DDBJ whole genome shotgun (WGS) entry which is preliminary data.</text>
</comment>
<evidence type="ECO:0000313" key="9">
    <source>
        <dbReference type="Proteomes" id="UP000176988"/>
    </source>
</evidence>
<dbReference type="GO" id="GO:0003677">
    <property type="term" value="F:DNA binding"/>
    <property type="evidence" value="ECO:0007669"/>
    <property type="project" value="TreeGrafter"/>
</dbReference>
<sequence length="318" mass="35521">MRTIDLFAGCGGLSLGFASAGFKIVGAVDNWAPAVKTYRRNFTDHDIFDLDLSDVEKSVSELSKLRPDIIVGGPPCQDYSHAGKRDETRGRADLTVSYAKIISNIKPEWFVMENVDQITKSKKLTEAKEIFKKAGYGLTQIVLDASLCGVPQKRKRFFLIGKLKAHDNFALALIQEKIATSPMTIRDYFGDLDFDYYYRHPRNYNRRGVFSVDEPSPTIRGVNRPIPKGYPGHSLDKVKDLSTIRPLTTLERAQIQTFPKDFIFEGSKTEIEQQIGNAVPVNLANFVASVIMEIVENGVPKITAPATLFEREDIGVLA</sequence>
<keyword evidence="2 5" id="KW-0808">Transferase</keyword>